<dbReference type="SMART" id="SM00612">
    <property type="entry name" value="Kelch"/>
    <property type="match status" value="5"/>
</dbReference>
<dbReference type="SUPFAM" id="SSF117281">
    <property type="entry name" value="Kelch motif"/>
    <property type="match status" value="1"/>
</dbReference>
<dbReference type="SMART" id="SM00225">
    <property type="entry name" value="BTB"/>
    <property type="match status" value="1"/>
</dbReference>
<dbReference type="InterPro" id="IPR000210">
    <property type="entry name" value="BTB/POZ_dom"/>
</dbReference>
<dbReference type="GO" id="GO:0016567">
    <property type="term" value="P:protein ubiquitination"/>
    <property type="evidence" value="ECO:0007669"/>
    <property type="project" value="UniProtKB-UniPathway"/>
</dbReference>
<gene>
    <name evidence="7 8" type="primary">LOC108733581</name>
</gene>
<organism evidence="6 8">
    <name type="scientific">Agrilus planipennis</name>
    <name type="common">Emerald ash borer</name>
    <name type="synonym">Agrilus marcopoli</name>
    <dbReference type="NCBI Taxonomy" id="224129"/>
    <lineage>
        <taxon>Eukaryota</taxon>
        <taxon>Metazoa</taxon>
        <taxon>Ecdysozoa</taxon>
        <taxon>Arthropoda</taxon>
        <taxon>Hexapoda</taxon>
        <taxon>Insecta</taxon>
        <taxon>Pterygota</taxon>
        <taxon>Neoptera</taxon>
        <taxon>Endopterygota</taxon>
        <taxon>Coleoptera</taxon>
        <taxon>Polyphaga</taxon>
        <taxon>Elateriformia</taxon>
        <taxon>Buprestoidea</taxon>
        <taxon>Buprestidae</taxon>
        <taxon>Agrilinae</taxon>
        <taxon>Agrilus</taxon>
    </lineage>
</organism>
<comment type="function">
    <text evidence="4">Probable substrate-specific adapter of an E3 ubiquitin-protein ligase complex which mediates the ubiquitination and subsequent proteasomal degradation of target proteins. May have a role in synapse differentiation and growth.</text>
</comment>
<dbReference type="SMART" id="SM00875">
    <property type="entry name" value="BACK"/>
    <property type="match status" value="1"/>
</dbReference>
<feature type="domain" description="BTB" evidence="5">
    <location>
        <begin position="40"/>
        <end position="107"/>
    </location>
</feature>
<dbReference type="STRING" id="224129.A0A1W4WJJ5"/>
<evidence type="ECO:0000256" key="4">
    <source>
        <dbReference type="ARBA" id="ARBA00043912"/>
    </source>
</evidence>
<dbReference type="SUPFAM" id="SSF54695">
    <property type="entry name" value="POZ domain"/>
    <property type="match status" value="1"/>
</dbReference>
<dbReference type="Pfam" id="PF07707">
    <property type="entry name" value="BACK"/>
    <property type="match status" value="1"/>
</dbReference>
<dbReference type="PROSITE" id="PS50097">
    <property type="entry name" value="BTB"/>
    <property type="match status" value="1"/>
</dbReference>
<dbReference type="GeneID" id="108733581"/>
<evidence type="ECO:0000256" key="2">
    <source>
        <dbReference type="ARBA" id="ARBA00022441"/>
    </source>
</evidence>
<dbReference type="RefSeq" id="XP_018320287.1">
    <property type="nucleotide sequence ID" value="XM_018464785.2"/>
</dbReference>
<dbReference type="InterPro" id="IPR017096">
    <property type="entry name" value="BTB-kelch_protein"/>
</dbReference>
<keyword evidence="2" id="KW-0880">Kelch repeat</keyword>
<dbReference type="CDD" id="cd14733">
    <property type="entry name" value="BACK"/>
    <property type="match status" value="1"/>
</dbReference>
<keyword evidence="3" id="KW-0677">Repeat</keyword>
<accession>A0A1W4WJJ5</accession>
<name>A0A1W4WJJ5_AGRPL</name>
<dbReference type="InterPro" id="IPR056737">
    <property type="entry name" value="Beta-prop_ATRN-MKLN-like"/>
</dbReference>
<dbReference type="InterPro" id="IPR011705">
    <property type="entry name" value="BACK"/>
</dbReference>
<proteinExistence type="predicted"/>
<protein>
    <recommendedName>
        <fullName evidence="1">Kelch-like protein diablo</fullName>
    </recommendedName>
</protein>
<dbReference type="AlphaFoldDB" id="A0A1W4WJJ5"/>
<dbReference type="PANTHER" id="PTHR45632">
    <property type="entry name" value="LD33804P"/>
    <property type="match status" value="1"/>
</dbReference>
<evidence type="ECO:0000313" key="6">
    <source>
        <dbReference type="Proteomes" id="UP000192223"/>
    </source>
</evidence>
<dbReference type="Pfam" id="PF24981">
    <property type="entry name" value="Beta-prop_ATRN-LZTR1"/>
    <property type="match status" value="1"/>
</dbReference>
<dbReference type="InterPro" id="IPR011333">
    <property type="entry name" value="SKP1/BTB/POZ_sf"/>
</dbReference>
<evidence type="ECO:0000256" key="3">
    <source>
        <dbReference type="ARBA" id="ARBA00022737"/>
    </source>
</evidence>
<dbReference type="UniPathway" id="UPA00143"/>
<dbReference type="GO" id="GO:0003779">
    <property type="term" value="F:actin binding"/>
    <property type="evidence" value="ECO:0007669"/>
    <property type="project" value="UniProtKB-KW"/>
</dbReference>
<evidence type="ECO:0000256" key="1">
    <source>
        <dbReference type="ARBA" id="ARBA00013699"/>
    </source>
</evidence>
<sequence>MIKTKVNPDKALHAVIYEYQSHHSALLEGLNSLREQGQLLDIILEVEEQFFSAHKAVLAACSDYFRAMFTEPMIESRQKQIRLNGLTAKGIRYLIDYAYTSRLALNQENVQDVLAAATHCQMLTVVQACSSYLQSKIDVDNCVDIATIAENYSLSQLKTKVYTYMSENLLEFSNSCAFYRLSPQQLETLLAYEFPVDCTEADVLNIILCWFFHSDNSELELRFGYALRILRKIHFSEIPSKKLEEILEKVFSSGECERSMYKLVLSEAYRQKAINRFGSSHNLLNSRGMELALLKIGGFGMNGITNEITYCLSSDRKWRHLTSIPHVEQCNFGTAVFNNELYVVGGCFNQSLQEDIHPFGFKYSPRYNKWTTMAPMQIERCRFSLNVVGNKLYAVGGVSELEDITNEMSACECYDPHSDSWHNIPSLPEHKTQHAGATYEKEDLLFVSGGMDRDIVVSTMYCYNSITSTWRTCSPMLTPRADHAMLCLKHKLYVCGGWMEESDTRARILIDSIDAYNILEDSWEVVTRIPTPRYHAGIVIVDNKIYFIGGFSNDDIFDRRDISNIDCYDVEKNVWTTESKYPQVVWEHTCATLYVPKYRDDLEVLDFTSSRS</sequence>
<dbReference type="Proteomes" id="UP000192223">
    <property type="component" value="Unplaced"/>
</dbReference>
<dbReference type="InterPro" id="IPR015915">
    <property type="entry name" value="Kelch-typ_b-propeller"/>
</dbReference>
<reference evidence="7 8" key="1">
    <citation type="submission" date="2025-04" db="UniProtKB">
        <authorList>
            <consortium name="RefSeq"/>
        </authorList>
    </citation>
    <scope>IDENTIFICATION</scope>
    <source>
        <tissue evidence="7 8">Entire body</tissue>
    </source>
</reference>
<dbReference type="Gene3D" id="2.120.10.80">
    <property type="entry name" value="Kelch-type beta propeller"/>
    <property type="match status" value="1"/>
</dbReference>
<evidence type="ECO:0000313" key="7">
    <source>
        <dbReference type="RefSeq" id="XP_018320287.1"/>
    </source>
</evidence>
<dbReference type="KEGG" id="apln:108733581"/>
<dbReference type="RefSeq" id="XP_018320288.1">
    <property type="nucleotide sequence ID" value="XM_018464786.2"/>
</dbReference>
<dbReference type="Gene3D" id="1.25.40.420">
    <property type="match status" value="1"/>
</dbReference>
<dbReference type="InterPro" id="IPR006652">
    <property type="entry name" value="Kelch_1"/>
</dbReference>
<evidence type="ECO:0000259" key="5">
    <source>
        <dbReference type="PROSITE" id="PS50097"/>
    </source>
</evidence>
<dbReference type="Gene3D" id="3.30.710.10">
    <property type="entry name" value="Potassium Channel Kv1.1, Chain A"/>
    <property type="match status" value="1"/>
</dbReference>
<evidence type="ECO:0000313" key="8">
    <source>
        <dbReference type="RefSeq" id="XP_018320288.1"/>
    </source>
</evidence>
<dbReference type="PANTHER" id="PTHR45632:SF3">
    <property type="entry name" value="KELCH-LIKE PROTEIN 32"/>
    <property type="match status" value="1"/>
</dbReference>
<dbReference type="PIRSF" id="PIRSF037037">
    <property type="entry name" value="Kelch-like_protein_gigaxonin"/>
    <property type="match status" value="1"/>
</dbReference>
<keyword evidence="6" id="KW-1185">Reference proteome</keyword>
<dbReference type="OrthoDB" id="45365at2759"/>
<dbReference type="Pfam" id="PF00651">
    <property type="entry name" value="BTB"/>
    <property type="match status" value="1"/>
</dbReference>